<sequence length="939" mass="103314">MEEPQFEKEKPSETLISLPPHRRRSLKSETHRTLLRILSHCYDVLQHPDQNVPPELNQDNGSNELGETTAKEGGRNVELVEPDSRKCDDSAAQQELVAVERCDGKGLRERIGQIEDFFSEEGNEELSGQMDFEDTFGINFGDLEFGPEEMLMDELEQIVKGNDDNAPKLSTGSLVENEGANDKVELLSNQEQRDDSQHNATVRPENADQVVIGEIHNEGECNECSHSLLKTSSLDVEPIIQQKAMETSVSSGSAEVSLIPITEVAQFEVPEHFSQKVPEAFVFPLDTDMVGDASKPSQSKSWSHKADDLEGEHEIQPNENKMEMVCTGNAVNCPNHMNDGDMEEGEISDDDGMDDRSTNMLLHDTARCEENKVNEFQIVKDVNGQKEHSGKEAIGREFDSNSFLMSIADNVQNPRGVELRESKTKLIGRPGVVQGKTMEAIKENGYDPSLESRRIEEKDSGIGRGIGFQEACTNNQASHEKISQNYEAGSCGTSSEDKVDAGAANKRRRGPPSKEKKQRKKAKERLKRAEMNRKLGVKRLKLHSIEKPKTVVYCRHYIAGRCHEGDKCKFSHDTVPLTKSKPCCYFSRQSCMKGDDCPFDHQLSKYPCDNFVNNGSCIRGDRCLFSHKILSKEESATAASKPELVSPTVLGNSRSAQVKIGSPSQKNSHALLHSTGTHSHNNTELIMARTLLEQPAMATKGFSFLSTGKSSLVHSSMSKQGVLAPDRSTGAKAGNPMQQSPSSFVPNTKENIMTTPPVVTPKGINFLSFGKASPDGSSGKNQDHHHSNRSVSETVQNFNGVPKVIQPAQPKAADFLSVANSSSGNPFSLTSSSDNSRHFGEGKSAFDKPQNSSAISSRLQPSPLTSGQSSDYTASRFKDPRNQRSLFSTLAFAEKYESKKTNQSIGSTFSQVDRETKQNDSGKAFNILDFLSTIGSTTK</sequence>
<evidence type="ECO:0000256" key="2">
    <source>
        <dbReference type="ARBA" id="ARBA00022737"/>
    </source>
</evidence>
<feature type="zinc finger region" description="C3H1-type" evidence="5">
    <location>
        <begin position="607"/>
        <end position="630"/>
    </location>
</feature>
<name>A0A2P6R838_ROSCH</name>
<feature type="zinc finger region" description="C3H1-type" evidence="5">
    <location>
        <begin position="577"/>
        <end position="604"/>
    </location>
</feature>
<proteinExistence type="predicted"/>
<feature type="domain" description="C3H1-type" evidence="7">
    <location>
        <begin position="577"/>
        <end position="604"/>
    </location>
</feature>
<evidence type="ECO:0000256" key="1">
    <source>
        <dbReference type="ARBA" id="ARBA00022723"/>
    </source>
</evidence>
<dbReference type="Gene3D" id="4.10.1000.10">
    <property type="entry name" value="Zinc finger, CCCH-type"/>
    <property type="match status" value="1"/>
</dbReference>
<feature type="region of interest" description="Disordered" evidence="6">
    <location>
        <begin position="48"/>
        <end position="73"/>
    </location>
</feature>
<accession>A0A2P6R838</accession>
<feature type="compositionally biased region" description="Basic and acidic residues" evidence="6">
    <location>
        <begin position="1"/>
        <end position="12"/>
    </location>
</feature>
<keyword evidence="2" id="KW-0677">Repeat</keyword>
<organism evidence="8 9">
    <name type="scientific">Rosa chinensis</name>
    <name type="common">China rose</name>
    <dbReference type="NCBI Taxonomy" id="74649"/>
    <lineage>
        <taxon>Eukaryota</taxon>
        <taxon>Viridiplantae</taxon>
        <taxon>Streptophyta</taxon>
        <taxon>Embryophyta</taxon>
        <taxon>Tracheophyta</taxon>
        <taxon>Spermatophyta</taxon>
        <taxon>Magnoliopsida</taxon>
        <taxon>eudicotyledons</taxon>
        <taxon>Gunneridae</taxon>
        <taxon>Pentapetalae</taxon>
        <taxon>rosids</taxon>
        <taxon>fabids</taxon>
        <taxon>Rosales</taxon>
        <taxon>Rosaceae</taxon>
        <taxon>Rosoideae</taxon>
        <taxon>Rosoideae incertae sedis</taxon>
        <taxon>Rosa</taxon>
    </lineage>
</organism>
<evidence type="ECO:0000259" key="7">
    <source>
        <dbReference type="PROSITE" id="PS50103"/>
    </source>
</evidence>
<dbReference type="PANTHER" id="PTHR13119">
    <property type="entry name" value="ZINC FINGER CCCH DOMAIN-CONTAINING PROTEI"/>
    <property type="match status" value="1"/>
</dbReference>
<dbReference type="EMBL" id="PDCK01000041">
    <property type="protein sequence ID" value="PRQ42606.1"/>
    <property type="molecule type" value="Genomic_DNA"/>
</dbReference>
<feature type="zinc finger region" description="C3H1-type" evidence="5">
    <location>
        <begin position="548"/>
        <end position="575"/>
    </location>
</feature>
<feature type="region of interest" description="Disordered" evidence="6">
    <location>
        <begin position="648"/>
        <end position="668"/>
    </location>
</feature>
<evidence type="ECO:0000256" key="5">
    <source>
        <dbReference type="PROSITE-ProRule" id="PRU00723"/>
    </source>
</evidence>
<keyword evidence="4 5" id="KW-0862">Zinc</keyword>
<dbReference type="PANTHER" id="PTHR13119:SF12">
    <property type="entry name" value="PROTEIN SUPPRESSOR OF SABLE"/>
    <property type="match status" value="1"/>
</dbReference>
<comment type="caution">
    <text evidence="8">The sequence shown here is derived from an EMBL/GenBank/DDBJ whole genome shotgun (WGS) entry which is preliminary data.</text>
</comment>
<dbReference type="AlphaFoldDB" id="A0A2P6R838"/>
<feature type="region of interest" description="Disordered" evidence="6">
    <location>
        <begin position="767"/>
        <end position="792"/>
    </location>
</feature>
<feature type="region of interest" description="Disordered" evidence="6">
    <location>
        <begin position="727"/>
        <end position="747"/>
    </location>
</feature>
<keyword evidence="3 5" id="KW-0863">Zinc-finger</keyword>
<evidence type="ECO:0000256" key="3">
    <source>
        <dbReference type="ARBA" id="ARBA00022771"/>
    </source>
</evidence>
<feature type="compositionally biased region" description="Basic and acidic residues" evidence="6">
    <location>
        <begin position="835"/>
        <end position="846"/>
    </location>
</feature>
<feature type="compositionally biased region" description="Polar residues" evidence="6">
    <location>
        <begin position="57"/>
        <end position="66"/>
    </location>
</feature>
<dbReference type="STRING" id="74649.A0A2P6R838"/>
<dbReference type="SUPFAM" id="SSF90229">
    <property type="entry name" value="CCCH zinc finger"/>
    <property type="match status" value="2"/>
</dbReference>
<keyword evidence="9" id="KW-1185">Reference proteome</keyword>
<feature type="compositionally biased region" description="Polar residues" evidence="6">
    <location>
        <begin position="649"/>
        <end position="668"/>
    </location>
</feature>
<dbReference type="InterPro" id="IPR045124">
    <property type="entry name" value="Su(sable)-like"/>
</dbReference>
<dbReference type="PROSITE" id="PS50103">
    <property type="entry name" value="ZF_C3H1"/>
    <property type="match status" value="3"/>
</dbReference>
<feature type="region of interest" description="Disordered" evidence="6">
    <location>
        <begin position="823"/>
        <end position="879"/>
    </location>
</feature>
<protein>
    <submittedName>
        <fullName evidence="8">Putative transcription factor C3H family</fullName>
    </submittedName>
</protein>
<evidence type="ECO:0000256" key="4">
    <source>
        <dbReference type="ARBA" id="ARBA00022833"/>
    </source>
</evidence>
<dbReference type="Gramene" id="PRQ42606">
    <property type="protein sequence ID" value="PRQ42606"/>
    <property type="gene ID" value="RchiOBHm_Chr3g0459471"/>
</dbReference>
<feature type="domain" description="C3H1-type" evidence="7">
    <location>
        <begin position="548"/>
        <end position="575"/>
    </location>
</feature>
<dbReference type="OMA" id="DEHNDCP"/>
<dbReference type="OrthoDB" id="411372at2759"/>
<feature type="region of interest" description="Disordered" evidence="6">
    <location>
        <begin position="1"/>
        <end position="28"/>
    </location>
</feature>
<reference evidence="8 9" key="1">
    <citation type="journal article" date="2018" name="Nat. Genet.">
        <title>The Rosa genome provides new insights in the design of modern roses.</title>
        <authorList>
            <person name="Bendahmane M."/>
        </authorList>
    </citation>
    <scope>NUCLEOTIDE SEQUENCE [LARGE SCALE GENOMIC DNA]</scope>
    <source>
        <strain evidence="9">cv. Old Blush</strain>
    </source>
</reference>
<dbReference type="InterPro" id="IPR036855">
    <property type="entry name" value="Znf_CCCH_sf"/>
</dbReference>
<dbReference type="GO" id="GO:0003723">
    <property type="term" value="F:RNA binding"/>
    <property type="evidence" value="ECO:0007669"/>
    <property type="project" value="InterPro"/>
</dbReference>
<feature type="region of interest" description="Disordered" evidence="6">
    <location>
        <begin position="486"/>
        <end position="527"/>
    </location>
</feature>
<feature type="compositionally biased region" description="Basic residues" evidence="6">
    <location>
        <begin position="505"/>
        <end position="526"/>
    </location>
</feature>
<dbReference type="InterPro" id="IPR000571">
    <property type="entry name" value="Znf_CCCH"/>
</dbReference>
<evidence type="ECO:0000313" key="9">
    <source>
        <dbReference type="Proteomes" id="UP000238479"/>
    </source>
</evidence>
<gene>
    <name evidence="8" type="ORF">RchiOBHm_Chr3g0459471</name>
</gene>
<dbReference type="SMART" id="SM00356">
    <property type="entry name" value="ZnF_C3H1"/>
    <property type="match status" value="3"/>
</dbReference>
<evidence type="ECO:0000256" key="6">
    <source>
        <dbReference type="SAM" id="MobiDB-lite"/>
    </source>
</evidence>
<dbReference type="GO" id="GO:0045892">
    <property type="term" value="P:negative regulation of DNA-templated transcription"/>
    <property type="evidence" value="ECO:0007669"/>
    <property type="project" value="InterPro"/>
</dbReference>
<feature type="compositionally biased region" description="Polar residues" evidence="6">
    <location>
        <begin position="736"/>
        <end position="747"/>
    </location>
</feature>
<keyword evidence="1 5" id="KW-0479">Metal-binding</keyword>
<feature type="compositionally biased region" description="Polar residues" evidence="6">
    <location>
        <begin position="849"/>
        <end position="873"/>
    </location>
</feature>
<feature type="domain" description="C3H1-type" evidence="7">
    <location>
        <begin position="607"/>
        <end position="630"/>
    </location>
</feature>
<dbReference type="GO" id="GO:0008270">
    <property type="term" value="F:zinc ion binding"/>
    <property type="evidence" value="ECO:0007669"/>
    <property type="project" value="UniProtKB-KW"/>
</dbReference>
<evidence type="ECO:0000313" key="8">
    <source>
        <dbReference type="EMBL" id="PRQ42606.1"/>
    </source>
</evidence>
<dbReference type="Proteomes" id="UP000238479">
    <property type="component" value="Chromosome 3"/>
</dbReference>
<feature type="compositionally biased region" description="Polar residues" evidence="6">
    <location>
        <begin position="823"/>
        <end position="834"/>
    </location>
</feature>
<dbReference type="Pfam" id="PF00642">
    <property type="entry name" value="zf-CCCH"/>
    <property type="match status" value="1"/>
</dbReference>
<dbReference type="GO" id="GO:0005634">
    <property type="term" value="C:nucleus"/>
    <property type="evidence" value="ECO:0007669"/>
    <property type="project" value="TreeGrafter"/>
</dbReference>